<dbReference type="Pfam" id="PF17131">
    <property type="entry name" value="LolA_like"/>
    <property type="match status" value="1"/>
</dbReference>
<proteinExistence type="predicted"/>
<dbReference type="AlphaFoldDB" id="A0A450SRF6"/>
<dbReference type="EMBL" id="CAADEX010000060">
    <property type="protein sequence ID" value="VFJ56656.1"/>
    <property type="molecule type" value="Genomic_DNA"/>
</dbReference>
<dbReference type="EMBL" id="CAADEY010000038">
    <property type="protein sequence ID" value="VFJ52980.1"/>
    <property type="molecule type" value="Genomic_DNA"/>
</dbReference>
<dbReference type="CDD" id="cd16329">
    <property type="entry name" value="LolA_like"/>
    <property type="match status" value="1"/>
</dbReference>
<evidence type="ECO:0000259" key="2">
    <source>
        <dbReference type="Pfam" id="PF17131"/>
    </source>
</evidence>
<accession>A0A450SRF6</accession>
<evidence type="ECO:0000313" key="4">
    <source>
        <dbReference type="EMBL" id="VFJ56656.1"/>
    </source>
</evidence>
<organism evidence="4">
    <name type="scientific">Candidatus Kentrum sp. DK</name>
    <dbReference type="NCBI Taxonomy" id="2126562"/>
    <lineage>
        <taxon>Bacteria</taxon>
        <taxon>Pseudomonadati</taxon>
        <taxon>Pseudomonadota</taxon>
        <taxon>Gammaproteobacteria</taxon>
        <taxon>Candidatus Kentrum</taxon>
    </lineage>
</organism>
<feature type="domain" description="Uncharacterized protein TP-0789" evidence="2">
    <location>
        <begin position="89"/>
        <end position="271"/>
    </location>
</feature>
<evidence type="ECO:0000313" key="3">
    <source>
        <dbReference type="EMBL" id="VFJ52980.1"/>
    </source>
</evidence>
<sequence length="273" mass="31870">MLRTVYKRFLPILLLSLLPPGIMAASASEDYAGMTPEEKGLAIVREADRRDTGWKDQQVDMTMVLRNRQGDESIRIMRARALEVTGDGDKSYTLFDTPKDVEGTAFLSHTHALEPDDQWLYLPSLKRVKRIASANKSGPFMGSEFAYEDMSSQEVAKYTYKWLRDETLDGKEVFVIERQPAYEYSGYTRQIAWIDKEIYQPRKVEFYDRKNSLLKTLTFHDYRKYRGKFYRGDRMEMINHQTGKSSTLTWKNYKLSRGLTDADFDQSVLKRGW</sequence>
<dbReference type="InterPro" id="IPR033399">
    <property type="entry name" value="TP_0789-like"/>
</dbReference>
<evidence type="ECO:0000256" key="1">
    <source>
        <dbReference type="SAM" id="SignalP"/>
    </source>
</evidence>
<dbReference type="Gene3D" id="2.50.20.10">
    <property type="entry name" value="Lipoprotein localisation LolA/LolB/LppX"/>
    <property type="match status" value="1"/>
</dbReference>
<feature type="chain" id="PRO_5036113359" evidence="1">
    <location>
        <begin position="25"/>
        <end position="273"/>
    </location>
</feature>
<keyword evidence="1" id="KW-0732">Signal</keyword>
<protein>
    <submittedName>
        <fullName evidence="4">Outer membrane lipoprotein-sorting protein</fullName>
    </submittedName>
</protein>
<feature type="signal peptide" evidence="1">
    <location>
        <begin position="1"/>
        <end position="24"/>
    </location>
</feature>
<reference evidence="4" key="1">
    <citation type="submission" date="2019-02" db="EMBL/GenBank/DDBJ databases">
        <authorList>
            <person name="Gruber-Vodicka R. H."/>
            <person name="Seah K. B. B."/>
        </authorList>
    </citation>
    <scope>NUCLEOTIDE SEQUENCE</scope>
    <source>
        <strain evidence="3">BECK_DK161</strain>
        <strain evidence="4">BECK_DK47</strain>
    </source>
</reference>
<name>A0A450SRF6_9GAMM</name>
<keyword evidence="4" id="KW-0449">Lipoprotein</keyword>
<gene>
    <name evidence="4" type="ORF">BECKDK2373B_GA0170837_106014</name>
    <name evidence="3" type="ORF">BECKDK2373C_GA0170839_103821</name>
</gene>